<dbReference type="STRING" id="446470.Snas_1705"/>
<organism evidence="1 2">
    <name type="scientific">Stackebrandtia nassauensis (strain DSM 44728 / CIP 108903 / NRRL B-16338 / NBRC 102104 / LLR-40K-21)</name>
    <dbReference type="NCBI Taxonomy" id="446470"/>
    <lineage>
        <taxon>Bacteria</taxon>
        <taxon>Bacillati</taxon>
        <taxon>Actinomycetota</taxon>
        <taxon>Actinomycetes</taxon>
        <taxon>Glycomycetales</taxon>
        <taxon>Glycomycetaceae</taxon>
        <taxon>Stackebrandtia</taxon>
    </lineage>
</organism>
<dbReference type="KEGG" id="sna:Snas_1705"/>
<dbReference type="HOGENOM" id="CLU_908783_0_0_11"/>
<dbReference type="OrthoDB" id="7942934at2"/>
<keyword evidence="2" id="KW-1185">Reference proteome</keyword>
<dbReference type="eggNOG" id="COG3705">
    <property type="taxonomic scope" value="Bacteria"/>
</dbReference>
<gene>
    <name evidence="1" type="ordered locus">Snas_1705</name>
</gene>
<dbReference type="Proteomes" id="UP000000844">
    <property type="component" value="Chromosome"/>
</dbReference>
<dbReference type="RefSeq" id="WP_013016975.1">
    <property type="nucleotide sequence ID" value="NC_013947.1"/>
</dbReference>
<proteinExistence type="predicted"/>
<reference evidence="1 2" key="1">
    <citation type="journal article" date="2009" name="Stand. Genomic Sci.">
        <title>Complete genome sequence of Stackebrandtia nassauensis type strain (LLR-40K-21).</title>
        <authorList>
            <person name="Munk C."/>
            <person name="Lapidus A."/>
            <person name="Copeland A."/>
            <person name="Jando M."/>
            <person name="Mayilraj S."/>
            <person name="Glavina Del Rio T."/>
            <person name="Nolan M."/>
            <person name="Chen F."/>
            <person name="Lucas S."/>
            <person name="Tice H."/>
            <person name="Cheng J.F."/>
            <person name="Han C."/>
            <person name="Detter J.C."/>
            <person name="Bruce D."/>
            <person name="Goodwin L."/>
            <person name="Chain P."/>
            <person name="Pitluck S."/>
            <person name="Goker M."/>
            <person name="Ovchinikova G."/>
            <person name="Pati A."/>
            <person name="Ivanova N."/>
            <person name="Mavromatis K."/>
            <person name="Chen A."/>
            <person name="Palaniappan K."/>
            <person name="Land M."/>
            <person name="Hauser L."/>
            <person name="Chang Y.J."/>
            <person name="Jeffries C.D."/>
            <person name="Bristow J."/>
            <person name="Eisen J.A."/>
            <person name="Markowitz V."/>
            <person name="Hugenholtz P."/>
            <person name="Kyrpides N.C."/>
            <person name="Klenk H.P."/>
        </authorList>
    </citation>
    <scope>NUCLEOTIDE SEQUENCE [LARGE SCALE GENOMIC DNA]</scope>
    <source>
        <strain evidence="2">DSM 44728 / CIP 108903 / NRRL B-16338 / NBRC 102104 / LLR-40K-21</strain>
    </source>
</reference>
<sequence>MESGHLARIERAAGVDGLTDILSDRLSPSDLRSLLLEVHRRRAAAVTPAQLLRQYQRDRFSEPSDLSLDDLHALDALVLPRLAASGYEAVALSPVCPLGTNSVVSTVPQNNVVTTGRGTEVIADATNVLALECATRRQSAAGSTDVVRLAASQRVVRGQPIQGRGLSPHFKLLALCTAGRDTGGFGFETTALTEQLTIQLRLLESMARDGYHLNDVEVSLTDLNGGTRKPVLDSRVFAPLAEAFPEVRFGYDDDRTSGTNYYTDVSLAVSARDARGERITFSDGGFTTWTRQLLGNAKERLLIGGLGLELTHRLFRDG</sequence>
<dbReference type="AlphaFoldDB" id="D3PXE1"/>
<name>D3PXE1_STANL</name>
<dbReference type="EMBL" id="CP001778">
    <property type="protein sequence ID" value="ADD41404.1"/>
    <property type="molecule type" value="Genomic_DNA"/>
</dbReference>
<protein>
    <submittedName>
        <fullName evidence="1">Uncharacterized protein</fullName>
    </submittedName>
</protein>
<accession>D3PXE1</accession>
<evidence type="ECO:0000313" key="1">
    <source>
        <dbReference type="EMBL" id="ADD41404.1"/>
    </source>
</evidence>
<evidence type="ECO:0000313" key="2">
    <source>
        <dbReference type="Proteomes" id="UP000000844"/>
    </source>
</evidence>